<dbReference type="GO" id="GO:0015562">
    <property type="term" value="F:efflux transmembrane transporter activity"/>
    <property type="evidence" value="ECO:0007669"/>
    <property type="project" value="InterPro"/>
</dbReference>
<reference evidence="3 4" key="1">
    <citation type="submission" date="2020-01" db="EMBL/GenBank/DDBJ databases">
        <authorList>
            <person name="Wang S."/>
        </authorList>
    </citation>
    <scope>NUCLEOTIDE SEQUENCE [LARGE SCALE GENOMIC DNA]</scope>
    <source>
        <strain evidence="3 4">D151-2-6</strain>
    </source>
</reference>
<accession>A0AB37EAA8</accession>
<dbReference type="InterPro" id="IPR010131">
    <property type="entry name" value="MdtP/NodT-like"/>
</dbReference>
<feature type="chain" id="PRO_5044314366" evidence="2">
    <location>
        <begin position="34"/>
        <end position="436"/>
    </location>
</feature>
<dbReference type="AlphaFoldDB" id="A0AB37EAA8"/>
<dbReference type="PANTHER" id="PTHR30203">
    <property type="entry name" value="OUTER MEMBRANE CATION EFFLUX PROTEIN"/>
    <property type="match status" value="1"/>
</dbReference>
<dbReference type="KEGG" id="bmed:GYM46_16040"/>
<evidence type="ECO:0000256" key="1">
    <source>
        <dbReference type="ARBA" id="ARBA00007613"/>
    </source>
</evidence>
<evidence type="ECO:0000313" key="3">
    <source>
        <dbReference type="EMBL" id="QIH74323.1"/>
    </source>
</evidence>
<dbReference type="SUPFAM" id="SSF56954">
    <property type="entry name" value="Outer membrane efflux proteins (OEP)"/>
    <property type="match status" value="1"/>
</dbReference>
<dbReference type="Gene3D" id="1.20.1600.10">
    <property type="entry name" value="Outer membrane efflux proteins (OEP)"/>
    <property type="match status" value="1"/>
</dbReference>
<gene>
    <name evidence="3" type="ORF">GYM46_16040</name>
</gene>
<dbReference type="Pfam" id="PF02321">
    <property type="entry name" value="OEP"/>
    <property type="match status" value="2"/>
</dbReference>
<evidence type="ECO:0000313" key="4">
    <source>
        <dbReference type="Proteomes" id="UP000501325"/>
    </source>
</evidence>
<name>A0AB37EAA8_9CAUL</name>
<protein>
    <submittedName>
        <fullName evidence="3">TolC family protein</fullName>
    </submittedName>
</protein>
<dbReference type="Proteomes" id="UP000501325">
    <property type="component" value="Chromosome"/>
</dbReference>
<dbReference type="InterPro" id="IPR003423">
    <property type="entry name" value="OMP_efflux"/>
</dbReference>
<sequence length="436" mass="47216">MSGSAGWRGRGAAMSALALVLAATVSLPSPAFAQATPSAEAVQASPVLSLEEALRRSIVADPARAGYEARLRAVEAGVRQAGVRPNPTLGLMVENLPTLGGGDILDRTETTLTYEQRIERGGDRPARSSLARSEGLLVAAQARVAQLDRLERVQRAWSDAMAAQAQVEIARERLTMAERFQNEVQRRVNAARDPLFAGARAEAELAQAQIEFDQAEVAARMAAIMIGKYWDGTVNFRLDPTAFEDTSASRVVAGEVAEADLDVFRARQAAAVAQVRVEEARAVADPTVSVGVRHFWNNDLSLVVGGSIPLQRYDRNQGAIDRARAEGIAAQADLGARRIELDREIARLQVLLLSQANEVRRISEETLPQAERAVTLVRDGFARGGFTYNDVMAAQTALLQSRARRVTVLQAFHNDRARLDRLTGAHADLLGMETPQ</sequence>
<evidence type="ECO:0000256" key="2">
    <source>
        <dbReference type="SAM" id="SignalP"/>
    </source>
</evidence>
<proteinExistence type="inferred from homology"/>
<organism evidence="3 4">
    <name type="scientific">Brevundimonas mediterranea</name>
    <dbReference type="NCBI Taxonomy" id="74329"/>
    <lineage>
        <taxon>Bacteria</taxon>
        <taxon>Pseudomonadati</taxon>
        <taxon>Pseudomonadota</taxon>
        <taxon>Alphaproteobacteria</taxon>
        <taxon>Caulobacterales</taxon>
        <taxon>Caulobacteraceae</taxon>
        <taxon>Brevundimonas</taxon>
    </lineage>
</organism>
<comment type="similarity">
    <text evidence="1">Belongs to the outer membrane factor (OMF) (TC 1.B.17) family.</text>
</comment>
<dbReference type="PANTHER" id="PTHR30203:SF24">
    <property type="entry name" value="BLR4935 PROTEIN"/>
    <property type="match status" value="1"/>
</dbReference>
<dbReference type="EMBL" id="CP048751">
    <property type="protein sequence ID" value="QIH74323.1"/>
    <property type="molecule type" value="Genomic_DNA"/>
</dbReference>
<feature type="signal peptide" evidence="2">
    <location>
        <begin position="1"/>
        <end position="33"/>
    </location>
</feature>
<keyword evidence="2" id="KW-0732">Signal</keyword>